<dbReference type="Proteomes" id="UP000018211">
    <property type="component" value="Unassembled WGS sequence"/>
</dbReference>
<evidence type="ECO:0000313" key="1">
    <source>
        <dbReference type="EMBL" id="CCO45879.1"/>
    </source>
</evidence>
<dbReference type="EMBL" id="CAOF01000069">
    <property type="protein sequence ID" value="CCO45879.1"/>
    <property type="molecule type" value="Genomic_DNA"/>
</dbReference>
<name>A0AAV2VMC3_9VIBR</name>
<comment type="caution">
    <text evidence="1">The sequence shown here is derived from an EMBL/GenBank/DDBJ whole genome shotgun (WGS) entry which is preliminary data.</text>
</comment>
<organism evidence="1 2">
    <name type="scientific">Vibrio nigripulchritudo SOn1</name>
    <dbReference type="NCBI Taxonomy" id="1238450"/>
    <lineage>
        <taxon>Bacteria</taxon>
        <taxon>Pseudomonadati</taxon>
        <taxon>Pseudomonadota</taxon>
        <taxon>Gammaproteobacteria</taxon>
        <taxon>Vibrionales</taxon>
        <taxon>Vibrionaceae</taxon>
        <taxon>Vibrio</taxon>
    </lineage>
</organism>
<evidence type="ECO:0000313" key="2">
    <source>
        <dbReference type="Proteomes" id="UP000018211"/>
    </source>
</evidence>
<protein>
    <submittedName>
        <fullName evidence="1">Transposase</fullName>
    </submittedName>
</protein>
<proteinExistence type="predicted"/>
<sequence>MKNHSSIHVVGSNGKVILHKSVSRTKLLTTLANIHLRA</sequence>
<reference evidence="1 2" key="1">
    <citation type="journal article" date="2013" name="ISME J.">
        <title>Comparative genomics of pathogenic lineages of Vibrio nigripulchritudo identifies virulence-associated traits.</title>
        <authorList>
            <person name="Goudenege D."/>
            <person name="Labreuche Y."/>
            <person name="Krin E."/>
            <person name="Ansquer D."/>
            <person name="Mangenot S."/>
            <person name="Calteau A."/>
            <person name="Medigue C."/>
            <person name="Mazel D."/>
            <person name="Polz M.F."/>
            <person name="Le Roux F."/>
        </authorList>
    </citation>
    <scope>NUCLEOTIDE SEQUENCE [LARGE SCALE GENOMIC DNA]</scope>
    <source>
        <strain evidence="1 2">SOn1</strain>
    </source>
</reference>
<gene>
    <name evidence="1" type="ORF">VIBNISOn1_1600024</name>
</gene>
<dbReference type="AlphaFoldDB" id="A0AAV2VMC3"/>
<accession>A0AAV2VMC3</accession>